<dbReference type="InterPro" id="IPR015421">
    <property type="entry name" value="PyrdxlP-dep_Trfase_major"/>
</dbReference>
<evidence type="ECO:0000256" key="1">
    <source>
        <dbReference type="ARBA" id="ARBA00008954"/>
    </source>
</evidence>
<evidence type="ECO:0008006" key="8">
    <source>
        <dbReference type="Google" id="ProtNLM"/>
    </source>
</evidence>
<dbReference type="SUPFAM" id="SSF53383">
    <property type="entry name" value="PLP-dependent transferases"/>
    <property type="match status" value="1"/>
</dbReference>
<dbReference type="Pfam" id="PF00202">
    <property type="entry name" value="Aminotran_3"/>
    <property type="match status" value="1"/>
</dbReference>
<dbReference type="EMBL" id="LGUP01000048">
    <property type="protein sequence ID" value="KOG33797.1"/>
    <property type="molecule type" value="Genomic_DNA"/>
</dbReference>
<evidence type="ECO:0000256" key="2">
    <source>
        <dbReference type="ARBA" id="ARBA00022576"/>
    </source>
</evidence>
<dbReference type="NCBIfam" id="NF005102">
    <property type="entry name" value="PRK06541.1"/>
    <property type="match status" value="1"/>
</dbReference>
<name>A0A0L8L6L4_STRVR</name>
<comment type="similarity">
    <text evidence="1 5">Belongs to the class-III pyridoxal-phosphate-dependent aminotransferase family.</text>
</comment>
<gene>
    <name evidence="6" type="ORF">ADK34_07740</name>
</gene>
<dbReference type="PIRSF" id="PIRSF000521">
    <property type="entry name" value="Transaminase_4ab_Lys_Orn"/>
    <property type="match status" value="1"/>
</dbReference>
<dbReference type="GO" id="GO:0008483">
    <property type="term" value="F:transaminase activity"/>
    <property type="evidence" value="ECO:0007669"/>
    <property type="project" value="UniProtKB-KW"/>
</dbReference>
<dbReference type="PROSITE" id="PS00600">
    <property type="entry name" value="AA_TRANSFER_CLASS_3"/>
    <property type="match status" value="1"/>
</dbReference>
<keyword evidence="4 5" id="KW-0663">Pyridoxal phosphate</keyword>
<protein>
    <recommendedName>
        <fullName evidence="8">Aminotransferase</fullName>
    </recommendedName>
</protein>
<dbReference type="PATRIC" id="fig|1938.6.peg.1695"/>
<dbReference type="InterPro" id="IPR015422">
    <property type="entry name" value="PyrdxlP-dep_Trfase_small"/>
</dbReference>
<proteinExistence type="inferred from homology"/>
<comment type="caution">
    <text evidence="6">The sequence shown here is derived from an EMBL/GenBank/DDBJ whole genome shotgun (WGS) entry which is preliminary data.</text>
</comment>
<reference evidence="6 7" key="1">
    <citation type="submission" date="2015-06" db="EMBL/GenBank/DDBJ databases">
        <authorList>
            <person name="Hoefler B.C."/>
            <person name="Straight P.D."/>
        </authorList>
    </citation>
    <scope>NUCLEOTIDE SEQUENCE [LARGE SCALE GENOMIC DNA]</scope>
    <source>
        <strain evidence="6 7">NRRL 3427</strain>
    </source>
</reference>
<evidence type="ECO:0000256" key="3">
    <source>
        <dbReference type="ARBA" id="ARBA00022679"/>
    </source>
</evidence>
<dbReference type="AlphaFoldDB" id="A0A0L8L6L4"/>
<evidence type="ECO:0000256" key="4">
    <source>
        <dbReference type="ARBA" id="ARBA00022898"/>
    </source>
</evidence>
<dbReference type="Gene3D" id="3.90.1150.10">
    <property type="entry name" value="Aspartate Aminotransferase, domain 1"/>
    <property type="match status" value="1"/>
</dbReference>
<dbReference type="Proteomes" id="UP000037023">
    <property type="component" value="Unassembled WGS sequence"/>
</dbReference>
<evidence type="ECO:0000313" key="7">
    <source>
        <dbReference type="Proteomes" id="UP000037023"/>
    </source>
</evidence>
<dbReference type="CDD" id="cd00610">
    <property type="entry name" value="OAT_like"/>
    <property type="match status" value="1"/>
</dbReference>
<dbReference type="FunFam" id="3.40.640.10:FF:000014">
    <property type="entry name" value="Adenosylmethionine-8-amino-7-oxononanoate aminotransferase, probable"/>
    <property type="match status" value="1"/>
</dbReference>
<dbReference type="RefSeq" id="WP_033204318.1">
    <property type="nucleotide sequence ID" value="NZ_LGUP01000048.1"/>
</dbReference>
<organism evidence="6 7">
    <name type="scientific">Streptomyces viridochromogenes</name>
    <dbReference type="NCBI Taxonomy" id="1938"/>
    <lineage>
        <taxon>Bacteria</taxon>
        <taxon>Bacillati</taxon>
        <taxon>Actinomycetota</taxon>
        <taxon>Actinomycetes</taxon>
        <taxon>Kitasatosporales</taxon>
        <taxon>Streptomycetaceae</taxon>
        <taxon>Streptomyces</taxon>
    </lineage>
</organism>
<keyword evidence="2" id="KW-0032">Aminotransferase</keyword>
<keyword evidence="3" id="KW-0808">Transferase</keyword>
<dbReference type="GO" id="GO:0030170">
    <property type="term" value="F:pyridoxal phosphate binding"/>
    <property type="evidence" value="ECO:0007669"/>
    <property type="project" value="InterPro"/>
</dbReference>
<dbReference type="InterPro" id="IPR049704">
    <property type="entry name" value="Aminotrans_3_PPA_site"/>
</dbReference>
<evidence type="ECO:0000313" key="6">
    <source>
        <dbReference type="EMBL" id="KOG33797.1"/>
    </source>
</evidence>
<sequence length="465" mass="50306">MPDHPATTHHADRLREAAGKHLLLHFGQHANLRNGQGMFLPDRADGVYVYDATGTRYIDGLSALFCAQLGYSYGPEFAKTAEQQLNRLPFSTLWNTAHPAAIELAERLAALAPDGINRVFFTSGGSESVESAWKLARMYHVAQGQPQRTKAIARRTAYHGLTMGALALTGIPALKDPFGAPAFEVTHAPNTNRYRTTDTDEDAFTRRLLAETEAAVLEAGPENVAMLIAEPVQNSGGCLTPPAGYWAGLRTMADKYGFLLVADEVITGFGRIGEYFAVTKYGAVPDMITTAKGLTSSYATLGAVLVSDRVSAPFFNDGVTLLHGLTFAGHPVAAATALTNLDIFERDGVLDNVRGLTGHLHQRLAELTELSIVGDVRGDGFFWALELVAGADGQHFTTGRQNELVKQFLPARMRDLGLLARADDRGDPVVQIAPPLIATRDELDHIVDLLGQALTDADRHFLHAR</sequence>
<dbReference type="PANTHER" id="PTHR43094">
    <property type="entry name" value="AMINOTRANSFERASE"/>
    <property type="match status" value="1"/>
</dbReference>
<dbReference type="InterPro" id="IPR005814">
    <property type="entry name" value="Aminotrans_3"/>
</dbReference>
<evidence type="ECO:0000256" key="5">
    <source>
        <dbReference type="RuleBase" id="RU003560"/>
    </source>
</evidence>
<dbReference type="InterPro" id="IPR015424">
    <property type="entry name" value="PyrdxlP-dep_Trfase"/>
</dbReference>
<dbReference type="PANTHER" id="PTHR43094:SF1">
    <property type="entry name" value="AMINOTRANSFERASE CLASS-III"/>
    <property type="match status" value="1"/>
</dbReference>
<dbReference type="Gene3D" id="3.40.640.10">
    <property type="entry name" value="Type I PLP-dependent aspartate aminotransferase-like (Major domain)"/>
    <property type="match status" value="1"/>
</dbReference>
<accession>A0A0L8L6L4</accession>